<comment type="function">
    <text evidence="5">F-actin-capping proteins bind in a Ca(2+)-independent manner to the fast growing ends of actin filaments (barbed end) thereby blocking the exchange of subunits at these ends. Unlike other capping proteins (such as gelsolin and severin), these proteins do not sever actin filaments.</text>
</comment>
<sequence>MANENDNILSDSDKLRIVADFILHAPPGEFREVFHDVRHLVNNDALLKDKATKIFAEYRKDHLTPVNLSNGNDFTLITEFNDLGSNRFYDPKTRKSFTYDYLTEETSDHGPWEPDATCESWRTVLDEIWANYCADHYYKGISSVFATNNNDHITLSACIEAHQFQPNNFWYDEKSLAENFKNIVEEAENEYQIAISQNYQNMSDTTFKALRRALPVTRSKIDWHKIMSYRIASDIKQS</sequence>
<keyword evidence="7" id="KW-1185">Reference proteome</keyword>
<dbReference type="GO" id="GO:0008290">
    <property type="term" value="C:F-actin capping protein complex"/>
    <property type="evidence" value="ECO:0007669"/>
    <property type="project" value="UniProtKB-UniRule"/>
</dbReference>
<evidence type="ECO:0000313" key="6">
    <source>
        <dbReference type="EMBL" id="OTF75996.1"/>
    </source>
</evidence>
<comment type="caution">
    <text evidence="6">The sequence shown here is derived from an EMBL/GenBank/DDBJ whole genome shotgun (WGS) entry which is preliminary data.</text>
</comment>
<name>A0A1Y3B8Q5_EURMA</name>
<proteinExistence type="inferred from homology"/>
<organism evidence="6 7">
    <name type="scientific">Euroglyphus maynei</name>
    <name type="common">Mayne's house dust mite</name>
    <dbReference type="NCBI Taxonomy" id="6958"/>
    <lineage>
        <taxon>Eukaryota</taxon>
        <taxon>Metazoa</taxon>
        <taxon>Ecdysozoa</taxon>
        <taxon>Arthropoda</taxon>
        <taxon>Chelicerata</taxon>
        <taxon>Arachnida</taxon>
        <taxon>Acari</taxon>
        <taxon>Acariformes</taxon>
        <taxon>Sarcoptiformes</taxon>
        <taxon>Astigmata</taxon>
        <taxon>Psoroptidia</taxon>
        <taxon>Analgoidea</taxon>
        <taxon>Pyroglyphidae</taxon>
        <taxon>Pyroglyphinae</taxon>
        <taxon>Euroglyphus</taxon>
    </lineage>
</organism>
<dbReference type="PANTHER" id="PTHR10653">
    <property type="entry name" value="F-ACTIN-CAPPING PROTEIN SUBUNIT ALPHA"/>
    <property type="match status" value="1"/>
</dbReference>
<dbReference type="SUPFAM" id="SSF90096">
    <property type="entry name" value="Subunits of heterodimeric actin filament capping protein Capz"/>
    <property type="match status" value="1"/>
</dbReference>
<dbReference type="PROSITE" id="PS00749">
    <property type="entry name" value="F_ACTIN_CAPPING_A_2"/>
    <property type="match status" value="1"/>
</dbReference>
<evidence type="ECO:0000313" key="7">
    <source>
        <dbReference type="Proteomes" id="UP000194236"/>
    </source>
</evidence>
<dbReference type="OrthoDB" id="340550at2759"/>
<dbReference type="InterPro" id="IPR002189">
    <property type="entry name" value="CapZ_alpha"/>
</dbReference>
<dbReference type="InterPro" id="IPR042489">
    <property type="entry name" value="CapZ_alpha_1"/>
</dbReference>
<dbReference type="Gene3D" id="3.90.1150.210">
    <property type="entry name" value="F-actin capping protein, beta subunit"/>
    <property type="match status" value="2"/>
</dbReference>
<dbReference type="InterPro" id="IPR037282">
    <property type="entry name" value="CapZ_alpha/beta"/>
</dbReference>
<dbReference type="Pfam" id="PF01267">
    <property type="entry name" value="F-actin_cap_A"/>
    <property type="match status" value="2"/>
</dbReference>
<keyword evidence="4 5" id="KW-0009">Actin-binding</keyword>
<dbReference type="InterPro" id="IPR042276">
    <property type="entry name" value="CapZ_alpha/beta_2"/>
</dbReference>
<dbReference type="InterPro" id="IPR017865">
    <property type="entry name" value="F-actin_cap_asu_CS"/>
</dbReference>
<dbReference type="GO" id="GO:0051016">
    <property type="term" value="P:barbed-end actin filament capping"/>
    <property type="evidence" value="ECO:0007669"/>
    <property type="project" value="UniProtKB-UniRule"/>
</dbReference>
<gene>
    <name evidence="6" type="ORF">BLA29_002964</name>
</gene>
<accession>A0A1Y3B8Q5</accession>
<dbReference type="Gene3D" id="3.30.1140.60">
    <property type="entry name" value="F-actin capping protein, alpha subunit"/>
    <property type="match status" value="1"/>
</dbReference>
<dbReference type="Proteomes" id="UP000194236">
    <property type="component" value="Unassembled WGS sequence"/>
</dbReference>
<keyword evidence="3 5" id="KW-0117">Actin capping</keyword>
<evidence type="ECO:0000256" key="5">
    <source>
        <dbReference type="RuleBase" id="RU365077"/>
    </source>
</evidence>
<dbReference type="GO" id="GO:0051015">
    <property type="term" value="F:actin filament binding"/>
    <property type="evidence" value="ECO:0007669"/>
    <property type="project" value="TreeGrafter"/>
</dbReference>
<protein>
    <recommendedName>
        <fullName evidence="2 5">F-actin-capping protein subunit alpha</fullName>
    </recommendedName>
</protein>
<comment type="similarity">
    <text evidence="1 5">Belongs to the F-actin-capping protein alpha subunit family.</text>
</comment>
<evidence type="ECO:0000256" key="1">
    <source>
        <dbReference type="ARBA" id="ARBA00010479"/>
    </source>
</evidence>
<dbReference type="EMBL" id="MUJZ01039454">
    <property type="protein sequence ID" value="OTF75996.1"/>
    <property type="molecule type" value="Genomic_DNA"/>
</dbReference>
<dbReference type="PANTHER" id="PTHR10653:SF0">
    <property type="entry name" value="F-ACTIN-CAPPING PROTEIN SUBUNIT ALPHA"/>
    <property type="match status" value="1"/>
</dbReference>
<evidence type="ECO:0000256" key="3">
    <source>
        <dbReference type="ARBA" id="ARBA00022467"/>
    </source>
</evidence>
<dbReference type="GO" id="GO:0030863">
    <property type="term" value="C:cortical cytoskeleton"/>
    <property type="evidence" value="ECO:0007669"/>
    <property type="project" value="TreeGrafter"/>
</dbReference>
<evidence type="ECO:0000256" key="2">
    <source>
        <dbReference type="ARBA" id="ARBA00014038"/>
    </source>
</evidence>
<dbReference type="AlphaFoldDB" id="A0A1Y3B8Q5"/>
<dbReference type="GO" id="GO:0030036">
    <property type="term" value="P:actin cytoskeleton organization"/>
    <property type="evidence" value="ECO:0007669"/>
    <property type="project" value="TreeGrafter"/>
</dbReference>
<evidence type="ECO:0000256" key="4">
    <source>
        <dbReference type="ARBA" id="ARBA00023203"/>
    </source>
</evidence>
<comment type="subunit">
    <text evidence="5">Heterodimer of an alpha and a beta subunit.</text>
</comment>
<reference evidence="6 7" key="1">
    <citation type="submission" date="2017-03" db="EMBL/GenBank/DDBJ databases">
        <title>Genome Survey of Euroglyphus maynei.</title>
        <authorList>
            <person name="Arlian L.G."/>
            <person name="Morgan M.S."/>
            <person name="Rider S.D."/>
        </authorList>
    </citation>
    <scope>NUCLEOTIDE SEQUENCE [LARGE SCALE GENOMIC DNA]</scope>
    <source>
        <strain evidence="6">Arlian Lab</strain>
        <tissue evidence="6">Whole body</tissue>
    </source>
</reference>